<dbReference type="AlphaFoldDB" id="A0A645G9X0"/>
<gene>
    <name evidence="1" type="ORF">SDC9_171081</name>
</gene>
<accession>A0A645G9X0</accession>
<evidence type="ECO:0000313" key="1">
    <source>
        <dbReference type="EMBL" id="MPN23688.1"/>
    </source>
</evidence>
<protein>
    <submittedName>
        <fullName evidence="1">Uncharacterized protein</fullName>
    </submittedName>
</protein>
<proteinExistence type="predicted"/>
<reference evidence="1" key="1">
    <citation type="submission" date="2019-08" db="EMBL/GenBank/DDBJ databases">
        <authorList>
            <person name="Kucharzyk K."/>
            <person name="Murdoch R.W."/>
            <person name="Higgins S."/>
            <person name="Loffler F."/>
        </authorList>
    </citation>
    <scope>NUCLEOTIDE SEQUENCE</scope>
</reference>
<name>A0A645G9X0_9ZZZZ</name>
<sequence>MFSKDSDPRSVLKIDNKISGKVIRVTANVIDPFWGTQYPATKQDAVRNAQAGIDAALGWDGRSGTIRELVEKGIPVVILTHWQSLFSEGRLTGLTALVELAERVRRVFGPGMEWQSMEELAWSR</sequence>
<comment type="caution">
    <text evidence="1">The sequence shown here is derived from an EMBL/GenBank/DDBJ whole genome shotgun (WGS) entry which is preliminary data.</text>
</comment>
<dbReference type="EMBL" id="VSSQ01072272">
    <property type="protein sequence ID" value="MPN23688.1"/>
    <property type="molecule type" value="Genomic_DNA"/>
</dbReference>
<organism evidence="1">
    <name type="scientific">bioreactor metagenome</name>
    <dbReference type="NCBI Taxonomy" id="1076179"/>
    <lineage>
        <taxon>unclassified sequences</taxon>
        <taxon>metagenomes</taxon>
        <taxon>ecological metagenomes</taxon>
    </lineage>
</organism>